<protein>
    <submittedName>
        <fullName evidence="1">Uncharacterized protein</fullName>
    </submittedName>
</protein>
<dbReference type="AlphaFoldDB" id="A0A6C0KX59"/>
<dbReference type="EMBL" id="MN740992">
    <property type="protein sequence ID" value="QHU21841.1"/>
    <property type="molecule type" value="Genomic_DNA"/>
</dbReference>
<sequence>MNWYGKEHLNPAYTKKLMKKWQSPPDNAAEHYYIIFPELEPYWLPLDHYIVKYNEARYPKNRDYRTFKEAPKEIKSTHFIEWEDGYGPCHSCEECVSAKKQNEANSSAYYKALAAWRDHGTPM</sequence>
<proteinExistence type="predicted"/>
<accession>A0A6C0KX59</accession>
<reference evidence="1" key="1">
    <citation type="journal article" date="2020" name="Nature">
        <title>Giant virus diversity and host interactions through global metagenomics.</title>
        <authorList>
            <person name="Schulz F."/>
            <person name="Roux S."/>
            <person name="Paez-Espino D."/>
            <person name="Jungbluth S."/>
            <person name="Walsh D.A."/>
            <person name="Denef V.J."/>
            <person name="McMahon K.D."/>
            <person name="Konstantinidis K.T."/>
            <person name="Eloe-Fadrosh E.A."/>
            <person name="Kyrpides N.C."/>
            <person name="Woyke T."/>
        </authorList>
    </citation>
    <scope>NUCLEOTIDE SEQUENCE</scope>
    <source>
        <strain evidence="1">GVMAG-S-3300013286-35</strain>
    </source>
</reference>
<organism evidence="1">
    <name type="scientific">viral metagenome</name>
    <dbReference type="NCBI Taxonomy" id="1070528"/>
    <lineage>
        <taxon>unclassified sequences</taxon>
        <taxon>metagenomes</taxon>
        <taxon>organismal metagenomes</taxon>
    </lineage>
</organism>
<name>A0A6C0KX59_9ZZZZ</name>
<evidence type="ECO:0000313" key="1">
    <source>
        <dbReference type="EMBL" id="QHU21841.1"/>
    </source>
</evidence>